<sequence length="268" mass="30453">MNYRVLFVFSILIFGVGIAGLIMMPHEEERVQPVQQPQSTLPKIPLEHIVVQVARANRNLAAGHLINQMDYDVVTKYYDVPANEANPQDFPILNFDLTPLLSQHKDITGWFLQHNISKGSLINPNDLINPNNENFIRYNINPVTQVAFSVPVMLRDKYLLSNLRAGDYVNIYAELNGDHYEALAGHIVKLIDHALILKINPYLSNRQIDGDHNPDDNYMDIAEVLVRLQKSQLERIYTSPHGTRLLILPSTKPEGVDSRGIMIRELQG</sequence>
<name>A0A448TVF1_9PAST</name>
<dbReference type="KEGG" id="adp:NCTC12871_01397"/>
<dbReference type="Proteomes" id="UP000279799">
    <property type="component" value="Chromosome"/>
</dbReference>
<keyword evidence="1" id="KW-0812">Transmembrane</keyword>
<keyword evidence="1" id="KW-1133">Transmembrane helix</keyword>
<organism evidence="2 3">
    <name type="scientific">Actinobacillus delphinicola</name>
    <dbReference type="NCBI Taxonomy" id="51161"/>
    <lineage>
        <taxon>Bacteria</taxon>
        <taxon>Pseudomonadati</taxon>
        <taxon>Pseudomonadota</taxon>
        <taxon>Gammaproteobacteria</taxon>
        <taxon>Pasteurellales</taxon>
        <taxon>Pasteurellaceae</taxon>
        <taxon>Actinobacillus</taxon>
    </lineage>
</organism>
<dbReference type="AlphaFoldDB" id="A0A448TVF1"/>
<proteinExistence type="predicted"/>
<gene>
    <name evidence="2" type="ORF">NCTC12871_01397</name>
</gene>
<keyword evidence="3" id="KW-1185">Reference proteome</keyword>
<dbReference type="EMBL" id="LR134510">
    <property type="protein sequence ID" value="VEJ09908.1"/>
    <property type="molecule type" value="Genomic_DNA"/>
</dbReference>
<keyword evidence="1" id="KW-0472">Membrane</keyword>
<protein>
    <submittedName>
        <fullName evidence="2">Flp operon protein C</fullName>
    </submittedName>
</protein>
<evidence type="ECO:0000313" key="3">
    <source>
        <dbReference type="Proteomes" id="UP000279799"/>
    </source>
</evidence>
<evidence type="ECO:0000256" key="1">
    <source>
        <dbReference type="SAM" id="Phobius"/>
    </source>
</evidence>
<reference evidence="2 3" key="1">
    <citation type="submission" date="2018-12" db="EMBL/GenBank/DDBJ databases">
        <authorList>
            <consortium name="Pathogen Informatics"/>
        </authorList>
    </citation>
    <scope>NUCLEOTIDE SEQUENCE [LARGE SCALE GENOMIC DNA]</scope>
    <source>
        <strain evidence="2 3">NCTC12871</strain>
    </source>
</reference>
<accession>A0A448TVF1</accession>
<dbReference type="RefSeq" id="WP_126600219.1">
    <property type="nucleotide sequence ID" value="NZ_LR134510.1"/>
</dbReference>
<dbReference type="OrthoDB" id="5675798at2"/>
<evidence type="ECO:0000313" key="2">
    <source>
        <dbReference type="EMBL" id="VEJ09908.1"/>
    </source>
</evidence>
<feature type="transmembrane region" description="Helical" evidence="1">
    <location>
        <begin position="6"/>
        <end position="24"/>
    </location>
</feature>